<organism evidence="3 4">
    <name type="scientific">Cryptotermes secundus</name>
    <dbReference type="NCBI Taxonomy" id="105785"/>
    <lineage>
        <taxon>Eukaryota</taxon>
        <taxon>Metazoa</taxon>
        <taxon>Ecdysozoa</taxon>
        <taxon>Arthropoda</taxon>
        <taxon>Hexapoda</taxon>
        <taxon>Insecta</taxon>
        <taxon>Pterygota</taxon>
        <taxon>Neoptera</taxon>
        <taxon>Polyneoptera</taxon>
        <taxon>Dictyoptera</taxon>
        <taxon>Blattodea</taxon>
        <taxon>Blattoidea</taxon>
        <taxon>Termitoidae</taxon>
        <taxon>Kalotermitidae</taxon>
        <taxon>Cryptotermitinae</taxon>
        <taxon>Cryptotermes</taxon>
    </lineage>
</organism>
<protein>
    <recommendedName>
        <fullName evidence="2">DUF4817 domain-containing protein</fullName>
    </recommendedName>
</protein>
<feature type="region of interest" description="Disordered" evidence="1">
    <location>
        <begin position="161"/>
        <end position="180"/>
    </location>
</feature>
<dbReference type="EMBL" id="NEVH01008206">
    <property type="protein sequence ID" value="PNF34671.1"/>
    <property type="molecule type" value="Genomic_DNA"/>
</dbReference>
<gene>
    <name evidence="3" type="ORF">B7P43_G05473</name>
</gene>
<reference evidence="3 4" key="1">
    <citation type="submission" date="2017-12" db="EMBL/GenBank/DDBJ databases">
        <title>Hemimetabolous genomes reveal molecular basis of termite eusociality.</title>
        <authorList>
            <person name="Harrison M.C."/>
            <person name="Jongepier E."/>
            <person name="Robertson H.M."/>
            <person name="Arning N."/>
            <person name="Bitard-Feildel T."/>
            <person name="Chao H."/>
            <person name="Childers C.P."/>
            <person name="Dinh H."/>
            <person name="Doddapaneni H."/>
            <person name="Dugan S."/>
            <person name="Gowin J."/>
            <person name="Greiner C."/>
            <person name="Han Y."/>
            <person name="Hu H."/>
            <person name="Hughes D.S.T."/>
            <person name="Huylmans A.-K."/>
            <person name="Kemena C."/>
            <person name="Kremer L.P.M."/>
            <person name="Lee S.L."/>
            <person name="Lopez-Ezquerra A."/>
            <person name="Mallet L."/>
            <person name="Monroy-Kuhn J.M."/>
            <person name="Moser A."/>
            <person name="Murali S.C."/>
            <person name="Muzny D.M."/>
            <person name="Otani S."/>
            <person name="Piulachs M.-D."/>
            <person name="Poelchau M."/>
            <person name="Qu J."/>
            <person name="Schaub F."/>
            <person name="Wada-Katsumata A."/>
            <person name="Worley K.C."/>
            <person name="Xie Q."/>
            <person name="Ylla G."/>
            <person name="Poulsen M."/>
            <person name="Gibbs R.A."/>
            <person name="Schal C."/>
            <person name="Richards S."/>
            <person name="Belles X."/>
            <person name="Korb J."/>
            <person name="Bornberg-Bauer E."/>
        </authorList>
    </citation>
    <scope>NUCLEOTIDE SEQUENCE [LARGE SCALE GENOMIC DNA]</scope>
    <source>
        <tissue evidence="3">Whole body</tissue>
    </source>
</reference>
<comment type="caution">
    <text evidence="3">The sequence shown here is derived from an EMBL/GenBank/DDBJ whole genome shotgun (WGS) entry which is preliminary data.</text>
</comment>
<accession>A0A2J7R1G2</accession>
<evidence type="ECO:0000259" key="2">
    <source>
        <dbReference type="Pfam" id="PF16087"/>
    </source>
</evidence>
<sequence length="309" mass="34717">MRYTLEQRIFMYEEYIKHKSFVECCVGFIQKYPGVRLPRKSVVRKLVTKFRKTGSLLDETEEIDKRQKTILAQNKLQTSQKTSRPVSRQRRLGGPVTRAITRDMKVSGGDTPLSCREASQEADPFAFVGLKCEVADGIINLESDSDSDMQDPCVESQMISVKEEPPDMSSCESSDSDFKEEDESDMCEMEGKSISDSDVKEHCDGNRLIHVKEEPPNATSSASSADEVVQKRFTYDTVKQEIPDDAYVSGVQSDLGATQQCHRDTLQLPVTTSSSPIFESRAEQVQVLFTSVKVKCEVKDEIEAKEGPR</sequence>
<dbReference type="OrthoDB" id="9979538at2759"/>
<feature type="domain" description="DUF4817" evidence="2">
    <location>
        <begin position="4"/>
        <end position="56"/>
    </location>
</feature>
<evidence type="ECO:0000256" key="1">
    <source>
        <dbReference type="SAM" id="MobiDB-lite"/>
    </source>
</evidence>
<dbReference type="Proteomes" id="UP000235965">
    <property type="component" value="Unassembled WGS sequence"/>
</dbReference>
<dbReference type="EMBL" id="NEVH01008206">
    <property type="protein sequence ID" value="PNF34668.1"/>
    <property type="molecule type" value="Genomic_DNA"/>
</dbReference>
<evidence type="ECO:0000313" key="3">
    <source>
        <dbReference type="EMBL" id="PNF34670.1"/>
    </source>
</evidence>
<name>A0A2J7R1G2_9NEOP</name>
<evidence type="ECO:0000313" key="4">
    <source>
        <dbReference type="Proteomes" id="UP000235965"/>
    </source>
</evidence>
<proteinExistence type="predicted"/>
<dbReference type="EMBL" id="NEVH01008206">
    <property type="protein sequence ID" value="PNF34670.1"/>
    <property type="molecule type" value="Genomic_DNA"/>
</dbReference>
<dbReference type="AlphaFoldDB" id="A0A2J7R1G2"/>
<dbReference type="InterPro" id="IPR032135">
    <property type="entry name" value="DUF4817"/>
</dbReference>
<dbReference type="EMBL" id="NEVH01008206">
    <property type="protein sequence ID" value="PNF34669.1"/>
    <property type="molecule type" value="Genomic_DNA"/>
</dbReference>
<dbReference type="Pfam" id="PF16087">
    <property type="entry name" value="DUF4817"/>
    <property type="match status" value="1"/>
</dbReference>
<dbReference type="InParanoid" id="A0A2J7R1G2"/>
<keyword evidence="4" id="KW-1185">Reference proteome</keyword>